<gene>
    <name evidence="6" type="ORF">AVDCRST_MAG56-5005</name>
</gene>
<evidence type="ECO:0000256" key="2">
    <source>
        <dbReference type="ARBA" id="ARBA00006906"/>
    </source>
</evidence>
<dbReference type="InterPro" id="IPR013785">
    <property type="entry name" value="Aldolase_TIM"/>
</dbReference>
<proteinExistence type="inferred from homology"/>
<organism evidence="6">
    <name type="scientific">uncultured Cytophagales bacterium</name>
    <dbReference type="NCBI Taxonomy" id="158755"/>
    <lineage>
        <taxon>Bacteria</taxon>
        <taxon>Pseudomonadati</taxon>
        <taxon>Bacteroidota</taxon>
        <taxon>Sphingobacteriia</taxon>
        <taxon>Sphingobacteriales</taxon>
        <taxon>environmental samples</taxon>
    </lineage>
</organism>
<dbReference type="Gene3D" id="3.20.20.70">
    <property type="entry name" value="Aldolase class I"/>
    <property type="match status" value="1"/>
</dbReference>
<dbReference type="Pfam" id="PF01081">
    <property type="entry name" value="Aldolase"/>
    <property type="match status" value="1"/>
</dbReference>
<comment type="subunit">
    <text evidence="3">Homotrimer.</text>
</comment>
<dbReference type="PANTHER" id="PTHR30246:SF1">
    <property type="entry name" value="2-DEHYDRO-3-DEOXY-6-PHOSPHOGALACTONATE ALDOLASE-RELATED"/>
    <property type="match status" value="1"/>
</dbReference>
<dbReference type="GO" id="GO:0008675">
    <property type="term" value="F:2-dehydro-3-deoxy-phosphogluconate aldolase activity"/>
    <property type="evidence" value="ECO:0007669"/>
    <property type="project" value="UniProtKB-EC"/>
</dbReference>
<dbReference type="PANTHER" id="PTHR30246">
    <property type="entry name" value="2-KETO-3-DEOXY-6-PHOSPHOGLUCONATE ALDOLASE"/>
    <property type="match status" value="1"/>
</dbReference>
<name>A0A6J4K3U1_9SPHI</name>
<evidence type="ECO:0000313" key="6">
    <source>
        <dbReference type="EMBL" id="CAA9294664.1"/>
    </source>
</evidence>
<dbReference type="SUPFAM" id="SSF51569">
    <property type="entry name" value="Aldolase"/>
    <property type="match status" value="1"/>
</dbReference>
<dbReference type="InterPro" id="IPR000887">
    <property type="entry name" value="Aldlse_KDPG_KHG"/>
</dbReference>
<keyword evidence="4 6" id="KW-0456">Lyase</keyword>
<comment type="similarity">
    <text evidence="2">Belongs to the KHG/KDPG aldolase family.</text>
</comment>
<dbReference type="AlphaFoldDB" id="A0A6J4K3U1"/>
<reference evidence="6" key="1">
    <citation type="submission" date="2020-02" db="EMBL/GenBank/DDBJ databases">
        <authorList>
            <person name="Meier V. D."/>
        </authorList>
    </citation>
    <scope>NUCLEOTIDE SEQUENCE</scope>
    <source>
        <strain evidence="6">AVDCRST_MAG56</strain>
    </source>
</reference>
<protein>
    <submittedName>
        <fullName evidence="6">4-hydroxy-2-oxoglutarate aldolase @ 2-dehydro-3-deoxyphosphogluconate aldolase</fullName>
        <ecNumber evidence="6">4.1.2.14</ecNumber>
        <ecNumber evidence="6">4.1.3.16</ecNumber>
    </submittedName>
</protein>
<sequence length="217" mass="22810">MTRIAILNQVLREGIVAILRLDDEKQVMPLVEALAAGGVHAIEITMGTPGVLRHIEHIATGRPDVLIGVGSVLDAETARMALYAGAKFIVTPVTKREITETAHRYDVPVFSGAFTPGEILTAFEQGADVVKVFPAEVLGIPYLKAVLAPMPQLRLMPTGGVTAGNAADWLRAGACALGVGSALVDKKALAAGDFAAIRAKAEAFVGSVAQYQREDRG</sequence>
<dbReference type="EMBL" id="CADCTQ010000406">
    <property type="protein sequence ID" value="CAA9294664.1"/>
    <property type="molecule type" value="Genomic_DNA"/>
</dbReference>
<evidence type="ECO:0000256" key="3">
    <source>
        <dbReference type="ARBA" id="ARBA00011233"/>
    </source>
</evidence>
<dbReference type="EC" id="4.1.2.14" evidence="6"/>
<dbReference type="CDD" id="cd00452">
    <property type="entry name" value="KDPG_aldolase"/>
    <property type="match status" value="1"/>
</dbReference>
<comment type="pathway">
    <text evidence="1">Carbohydrate acid metabolism.</text>
</comment>
<dbReference type="EC" id="4.1.3.16" evidence="6"/>
<dbReference type="NCBIfam" id="TIGR01182">
    <property type="entry name" value="eda"/>
    <property type="match status" value="1"/>
</dbReference>
<accession>A0A6J4K3U1</accession>
<evidence type="ECO:0000256" key="5">
    <source>
        <dbReference type="ARBA" id="ARBA00023277"/>
    </source>
</evidence>
<evidence type="ECO:0000256" key="1">
    <source>
        <dbReference type="ARBA" id="ARBA00004761"/>
    </source>
</evidence>
<dbReference type="GO" id="GO:0008700">
    <property type="term" value="F:(R,S)-4-hydroxy-2-oxoglutarate aldolase activity"/>
    <property type="evidence" value="ECO:0007669"/>
    <property type="project" value="UniProtKB-EC"/>
</dbReference>
<evidence type="ECO:0000256" key="4">
    <source>
        <dbReference type="ARBA" id="ARBA00023239"/>
    </source>
</evidence>
<keyword evidence="5" id="KW-0119">Carbohydrate metabolism</keyword>